<evidence type="ECO:0000313" key="1">
    <source>
        <dbReference type="EMBL" id="TLU72679.1"/>
    </source>
</evidence>
<dbReference type="EMBL" id="VCDI01000003">
    <property type="protein sequence ID" value="TLU72679.1"/>
    <property type="molecule type" value="Genomic_DNA"/>
</dbReference>
<gene>
    <name evidence="1" type="ORF">FE263_11645</name>
</gene>
<sequence>MTIIRVADITLFHVAAQQLGDATQWNRIAALNSLSDPMLHGVTVLSLPPLDTGLGGGLPSQ</sequence>
<proteinExistence type="predicted"/>
<accession>A0A5R9J6T5</accession>
<name>A0A5R9J6T5_9PROT</name>
<dbReference type="AlphaFoldDB" id="A0A5R9J6T5"/>
<evidence type="ECO:0008006" key="3">
    <source>
        <dbReference type="Google" id="ProtNLM"/>
    </source>
</evidence>
<dbReference type="RefSeq" id="WP_138326140.1">
    <property type="nucleotide sequence ID" value="NZ_VCDI01000003.1"/>
</dbReference>
<protein>
    <recommendedName>
        <fullName evidence="3">LysM domain-containing protein</fullName>
    </recommendedName>
</protein>
<comment type="caution">
    <text evidence="1">The sequence shown here is derived from an EMBL/GenBank/DDBJ whole genome shotgun (WGS) entry which is preliminary data.</text>
</comment>
<dbReference type="OrthoDB" id="8453045at2"/>
<keyword evidence="2" id="KW-1185">Reference proteome</keyword>
<organism evidence="1 2">
    <name type="scientific">Lichenicoccus roseus</name>
    <dbReference type="NCBI Taxonomy" id="2683649"/>
    <lineage>
        <taxon>Bacteria</taxon>
        <taxon>Pseudomonadati</taxon>
        <taxon>Pseudomonadota</taxon>
        <taxon>Alphaproteobacteria</taxon>
        <taxon>Acetobacterales</taxon>
        <taxon>Acetobacteraceae</taxon>
        <taxon>Lichenicoccus</taxon>
    </lineage>
</organism>
<dbReference type="Proteomes" id="UP000305654">
    <property type="component" value="Unassembled WGS sequence"/>
</dbReference>
<evidence type="ECO:0000313" key="2">
    <source>
        <dbReference type="Proteomes" id="UP000305654"/>
    </source>
</evidence>
<reference evidence="1 2" key="1">
    <citation type="submission" date="2019-05" db="EMBL/GenBank/DDBJ databases">
        <authorList>
            <person name="Pankratov T."/>
            <person name="Grouzdev D."/>
        </authorList>
    </citation>
    <scope>NUCLEOTIDE SEQUENCE [LARGE SCALE GENOMIC DNA]</scope>
    <source>
        <strain evidence="1 2">KEBCLARHB70R</strain>
    </source>
</reference>